<dbReference type="NCBIfam" id="NF038128">
    <property type="entry name" value="choice_anch_J"/>
    <property type="match status" value="1"/>
</dbReference>
<accession>A0ABW8YHP0</accession>
<feature type="signal peptide" evidence="2">
    <location>
        <begin position="1"/>
        <end position="25"/>
    </location>
</feature>
<feature type="domain" description="Fibronectin type-III" evidence="3">
    <location>
        <begin position="631"/>
        <end position="722"/>
    </location>
</feature>
<dbReference type="Gene3D" id="2.60.40.10">
    <property type="entry name" value="Immunoglobulins"/>
    <property type="match status" value="4"/>
</dbReference>
<proteinExistence type="predicted"/>
<dbReference type="Proteomes" id="UP001629059">
    <property type="component" value="Unassembled WGS sequence"/>
</dbReference>
<feature type="domain" description="Fibronectin type-III" evidence="3">
    <location>
        <begin position="423"/>
        <end position="518"/>
    </location>
</feature>
<dbReference type="InterPro" id="IPR056600">
    <property type="entry name" value="GBD_T9SS_assoc"/>
</dbReference>
<dbReference type="Pfam" id="PF00041">
    <property type="entry name" value="fn3"/>
    <property type="match status" value="1"/>
</dbReference>
<dbReference type="CDD" id="cd00063">
    <property type="entry name" value="FN3"/>
    <property type="match status" value="3"/>
</dbReference>
<feature type="chain" id="PRO_5045460053" evidence="2">
    <location>
        <begin position="26"/>
        <end position="1551"/>
    </location>
</feature>
<dbReference type="PANTHER" id="PTHR46708">
    <property type="entry name" value="TENASCIN"/>
    <property type="match status" value="1"/>
</dbReference>
<dbReference type="SMART" id="SM00060">
    <property type="entry name" value="FN3"/>
    <property type="match status" value="4"/>
</dbReference>
<keyword evidence="2" id="KW-0732">Signal</keyword>
<keyword evidence="1" id="KW-0677">Repeat</keyword>
<dbReference type="SUPFAM" id="SSF49265">
    <property type="entry name" value="Fibronectin type III"/>
    <property type="match status" value="2"/>
</dbReference>
<feature type="non-terminal residue" evidence="4">
    <location>
        <position position="1551"/>
    </location>
</feature>
<sequence length="1551" mass="164563">MKKIAGNLFMLFMLFTAMSGYSQLAQEGFEDTSVWPPTGWNIYNNGVGPVQAWKRSTLGNTVLPSYEGDYAAFIDKENAIGDIPAQDWLVTPLVSLPVNAQLRFFSRLSINGDDGSIYRIMVSTDADPSNLSAYTQVEEWTELEINPTQQEYNEIVVSLSGFAAATNVYIAFVMEGDDADRWLVDNVSVTEECVAPTALAANNVGTETADLSWDGGLASEWEVEVLPTADAPTGTGVSVTGTAEYNATLLTENTDYKFYVKTICEEDVNESDWAGPFFFTTVGLGDTCAAPIEITSLPYSVTDNTSNYGDDYSGSAGASGCGSTSSYLDGDDVVYAYTPASDGVISLDLDDLGTYVGMFIYDDCADIGNNCLEGVVTGFNSQPLSLSTVAVTGGTTYYIVISTWASPQSTPYTLTVQQVNCPPPIGLSASNMGLASADLTWDANGSASWEVVVQEEGEGIPAGAGITTTVNTDYNVTTEFDSTPLASATNYEYYVRADCGDGTFSTWSGPFVFSTTVCDAADQCTYTFILTDSYGDGWNGNTISVLQNDVEVAVLGPGFNGTGPFEVTVQVCNDMPIEIFWNSGGSYAYEVGLIARNGFNQDFYTKPAGTGSQNTSLYTGTVDCDEPLCLAPVGITVSNETTTSVDLSWNDVPGSYEYFYVEAGEPAPSATDVGTPTTETSVTINDLDPSTNYDFYVRYVCADDSLTEWAGPTSSHTNVCEPEDQCIFTFEMTSEAGTGWQGNTMTVSQGGVEIQVIGSSFTWGTSATVDIPLCPDVDIEVYWNTSGSNPVDKGLIIYSQYEDIYSKPAGLGAQGTVVIAGTVSCDEPTCPKPQNIELVATTSSSATFGWDEMGDAGTWEVWALPAGYPAPTDAGEETTENPHTVTGLDSATEYVFYVRANCGDADGYSTWTGPFSFISAIENDECDGAVMASVNMTDECVDFTEVSFLGATASTEPVCAGVNGGDVWYDFVAGEPTHIITLSNFEVGDTSAQPFVLALYEDACGDALGEPLYCSESNAINALGLTVGATYKVRISLNSTTPNNSLHVSDLCITTPDTNGNGASQCLVTTINSDFEEPIFELGGWAMFHQNAVPGWRTTATDGMIEYWGDGFNDVPAYSGNQFIELNANQVAGVYQDYVAPPGTVFEYGFAHRGRMAVETCQLKAGPPGGPYLPVGDPVSTGTSDWSYNTGTYIVPADQDVTRFIFESVPTAGDPTIGNFLDAITFNANTGIVTPSPLNIDCSDPIANIEAIGGGTWVAYDNNPSTTVIEDPNSNTTTITGFTVPGDYYFEWSTPFCNSTLVITYSGIDIPAPVVSNVTYCEGAVASALTAEILEGYTINWYDSEDGVALTEAPTPDTSVTGTITYYVSQSNENGCESPRAAIEVSVIAIPVADAMDDVSDCDAFVLPALNENNNYYTGPDATGSMLAAGDELTEGQTVYIFAQVPGTDCTDETSFVVDIVPTPIISVSQGCEGGIYMLEVALDENYTEDTVNIDWTDAGGATIGTGLTATATEVGVYTVTVTPAGGDICSSSFELTVDNVACMIPKGISP</sequence>
<reference evidence="4 5" key="1">
    <citation type="submission" date="2024-06" db="EMBL/GenBank/DDBJ databases">
        <authorList>
            <person name="Kaempfer P."/>
            <person name="Viver T."/>
        </authorList>
    </citation>
    <scope>NUCLEOTIDE SEQUENCE [LARGE SCALE GENOMIC DNA]</scope>
    <source>
        <strain evidence="4 5">ST-75</strain>
    </source>
</reference>
<gene>
    <name evidence="4" type="ORF">ABS768_15950</name>
</gene>
<dbReference type="PROSITE" id="PS50853">
    <property type="entry name" value="FN3"/>
    <property type="match status" value="4"/>
</dbReference>
<evidence type="ECO:0000313" key="4">
    <source>
        <dbReference type="EMBL" id="MFL9839002.1"/>
    </source>
</evidence>
<name>A0ABW8YHP0_9FLAO</name>
<dbReference type="Gene3D" id="2.60.120.200">
    <property type="match status" value="1"/>
</dbReference>
<comment type="caution">
    <text evidence="4">The sequence shown here is derived from an EMBL/GenBank/DDBJ whole genome shotgun (WGS) entry which is preliminary data.</text>
</comment>
<feature type="domain" description="Fibronectin type-III" evidence="3">
    <location>
        <begin position="195"/>
        <end position="284"/>
    </location>
</feature>
<organism evidence="4 5">
    <name type="scientific">Flavobacterium rhizophilum</name>
    <dbReference type="NCBI Taxonomy" id="3163296"/>
    <lineage>
        <taxon>Bacteria</taxon>
        <taxon>Pseudomonadati</taxon>
        <taxon>Bacteroidota</taxon>
        <taxon>Flavobacteriia</taxon>
        <taxon>Flavobacteriales</taxon>
        <taxon>Flavobacteriaceae</taxon>
        <taxon>Flavobacterium</taxon>
    </lineage>
</organism>
<dbReference type="Pfam" id="PF19081">
    <property type="entry name" value="Ig_7"/>
    <property type="match status" value="1"/>
</dbReference>
<dbReference type="EMBL" id="JBELQB010000014">
    <property type="protein sequence ID" value="MFL9839002.1"/>
    <property type="molecule type" value="Genomic_DNA"/>
</dbReference>
<dbReference type="InterPro" id="IPR036116">
    <property type="entry name" value="FN3_sf"/>
</dbReference>
<dbReference type="PANTHER" id="PTHR46708:SF2">
    <property type="entry name" value="FIBRONECTIN TYPE-III DOMAIN-CONTAINING PROTEIN"/>
    <property type="match status" value="1"/>
</dbReference>
<evidence type="ECO:0000313" key="5">
    <source>
        <dbReference type="Proteomes" id="UP001629059"/>
    </source>
</evidence>
<dbReference type="Gene3D" id="2.60.120.260">
    <property type="entry name" value="Galactose-binding domain-like"/>
    <property type="match status" value="1"/>
</dbReference>
<feature type="domain" description="Fibronectin type-III" evidence="3">
    <location>
        <begin position="832"/>
        <end position="922"/>
    </location>
</feature>
<dbReference type="InterPro" id="IPR013783">
    <property type="entry name" value="Ig-like_fold"/>
</dbReference>
<dbReference type="RefSeq" id="WP_408075946.1">
    <property type="nucleotide sequence ID" value="NZ_JBELQB010000014.1"/>
</dbReference>
<keyword evidence="5" id="KW-1185">Reference proteome</keyword>
<dbReference type="InterPro" id="IPR044023">
    <property type="entry name" value="Ig_7"/>
</dbReference>
<dbReference type="InterPro" id="IPR050991">
    <property type="entry name" value="ECM_Regulatory_Proteins"/>
</dbReference>
<dbReference type="InterPro" id="IPR003961">
    <property type="entry name" value="FN3_dom"/>
</dbReference>
<protein>
    <submittedName>
        <fullName evidence="4">Choice-of-anchor J domain-containing protein</fullName>
    </submittedName>
</protein>
<dbReference type="Pfam" id="PF23759">
    <property type="entry name" value="GBD_T9SS_assoc"/>
    <property type="match status" value="1"/>
</dbReference>
<evidence type="ECO:0000259" key="3">
    <source>
        <dbReference type="PROSITE" id="PS50853"/>
    </source>
</evidence>
<evidence type="ECO:0000256" key="1">
    <source>
        <dbReference type="ARBA" id="ARBA00022737"/>
    </source>
</evidence>
<evidence type="ECO:0000256" key="2">
    <source>
        <dbReference type="SAM" id="SignalP"/>
    </source>
</evidence>